<evidence type="ECO:0000256" key="2">
    <source>
        <dbReference type="SAM" id="SignalP"/>
    </source>
</evidence>
<feature type="chain" id="PRO_5012209902" evidence="2">
    <location>
        <begin position="25"/>
        <end position="464"/>
    </location>
</feature>
<feature type="region of interest" description="Disordered" evidence="1">
    <location>
        <begin position="219"/>
        <end position="244"/>
    </location>
</feature>
<keyword evidence="2" id="KW-0732">Signal</keyword>
<comment type="caution">
    <text evidence="3">The sequence shown here is derived from an EMBL/GenBank/DDBJ whole genome shotgun (WGS) entry which is preliminary data.</text>
</comment>
<keyword evidence="4" id="KW-1185">Reference proteome</keyword>
<gene>
    <name evidence="3" type="ORF">AX774_g2147</name>
</gene>
<proteinExistence type="predicted"/>
<evidence type="ECO:0000313" key="3">
    <source>
        <dbReference type="EMBL" id="OMH84331.1"/>
    </source>
</evidence>
<protein>
    <submittedName>
        <fullName evidence="3">Uncharacterized protein</fullName>
    </submittedName>
</protein>
<feature type="signal peptide" evidence="2">
    <location>
        <begin position="1"/>
        <end position="24"/>
    </location>
</feature>
<accession>A0A1R1PTQ5</accession>
<dbReference type="AlphaFoldDB" id="A0A1R1PTQ5"/>
<dbReference type="EMBL" id="LSSK01000211">
    <property type="protein sequence ID" value="OMH84331.1"/>
    <property type="molecule type" value="Genomic_DNA"/>
</dbReference>
<reference evidence="4" key="1">
    <citation type="submission" date="2017-01" db="EMBL/GenBank/DDBJ databases">
        <authorList>
            <person name="Wang Y."/>
            <person name="White M."/>
            <person name="Kvist S."/>
            <person name="Moncalvo J.-M."/>
        </authorList>
    </citation>
    <scope>NUCLEOTIDE SEQUENCE [LARGE SCALE GENOMIC DNA]</scope>
    <source>
        <strain evidence="4">COL-18-3</strain>
    </source>
</reference>
<evidence type="ECO:0000313" key="4">
    <source>
        <dbReference type="Proteomes" id="UP000188320"/>
    </source>
</evidence>
<sequence length="464" mass="49643">MKSSTYTALLPLVLARLLSPMVEASTISTSPIGPTLSTSSSSSTSSENVNCFDSVSQIEVAQGSGDSSVYSYNWDSAIDVTCSSQDFLVTFDIDQTSDIYFTIGTQKTLSTGAEIIEGVIGVNTGSWYVGSSVYVAQTDIASGAADTQKVYIRVNSSGISIGLVGNSKPILTLSPTDYNVSSFMNSSSAWLAFGAEKDSVKIQNVEYNCNHANCVNPTSLSSPNPSTSSTLSTSSTQSIPSTPSISSISSALSTSTTSLSSPIHSSDICALHPSASYSCIPDFSPTSSVSSTSSTSSTTLISPTCDSYNYDYFHIDVSSTNKNKDYDFANALTIPCDKNDFTFEAHVYTDSDFFVALMNKDGYYSPNGVIEAQFGVSSGISSIRKGKRTLVKRSSIFTRASSQTIKIAYNNAQLQIFINNSLKSTYKVSNFSMTSLAMAPFKGTAKVYSRKFYSPHNCRNIFVR</sequence>
<evidence type="ECO:0000256" key="1">
    <source>
        <dbReference type="SAM" id="MobiDB-lite"/>
    </source>
</evidence>
<organism evidence="3 4">
    <name type="scientific">Zancudomyces culisetae</name>
    <name type="common">Gut fungus</name>
    <name type="synonym">Smittium culisetae</name>
    <dbReference type="NCBI Taxonomy" id="1213189"/>
    <lineage>
        <taxon>Eukaryota</taxon>
        <taxon>Fungi</taxon>
        <taxon>Fungi incertae sedis</taxon>
        <taxon>Zoopagomycota</taxon>
        <taxon>Kickxellomycotina</taxon>
        <taxon>Harpellomycetes</taxon>
        <taxon>Harpellales</taxon>
        <taxon>Legeriomycetaceae</taxon>
        <taxon>Zancudomyces</taxon>
    </lineage>
</organism>
<dbReference type="Proteomes" id="UP000188320">
    <property type="component" value="Unassembled WGS sequence"/>
</dbReference>
<name>A0A1R1PTQ5_ZANCU</name>
<dbReference type="OrthoDB" id="5613493at2759"/>